<dbReference type="OrthoDB" id="8778744at2"/>
<feature type="region of interest" description="Disordered" evidence="1">
    <location>
        <begin position="66"/>
        <end position="92"/>
    </location>
</feature>
<keyword evidence="3" id="KW-1185">Reference proteome</keyword>
<feature type="compositionally biased region" description="Acidic residues" evidence="1">
    <location>
        <begin position="66"/>
        <end position="79"/>
    </location>
</feature>
<name>A0A4R3HZR9_PAULE</name>
<organism evidence="2 3">
    <name type="scientific">Paucimonas lemoignei</name>
    <name type="common">Pseudomonas lemoignei</name>
    <dbReference type="NCBI Taxonomy" id="29443"/>
    <lineage>
        <taxon>Bacteria</taxon>
        <taxon>Pseudomonadati</taxon>
        <taxon>Pseudomonadota</taxon>
        <taxon>Betaproteobacteria</taxon>
        <taxon>Burkholderiales</taxon>
        <taxon>Burkholderiaceae</taxon>
        <taxon>Paucimonas</taxon>
    </lineage>
</organism>
<proteinExistence type="predicted"/>
<sequence>MNKAQVLALMMRRNHQSTQTDLLSISELMAEMLSDISDRLSEDEFYRFISIGSAVYSHGLKQFGEDVEQDTSELDDDEWPGSGDRRMPGGRH</sequence>
<accession>A0A4R3HZR9</accession>
<comment type="caution">
    <text evidence="2">The sequence shown here is derived from an EMBL/GenBank/DDBJ whole genome shotgun (WGS) entry which is preliminary data.</text>
</comment>
<dbReference type="AlphaFoldDB" id="A0A4R3HZR9"/>
<dbReference type="RefSeq" id="WP_132257938.1">
    <property type="nucleotide sequence ID" value="NZ_SLZQ01000003.1"/>
</dbReference>
<protein>
    <submittedName>
        <fullName evidence="2">Uncharacterized protein</fullName>
    </submittedName>
</protein>
<gene>
    <name evidence="2" type="ORF">EDC30_103153</name>
</gene>
<reference evidence="2 3" key="1">
    <citation type="submission" date="2019-03" db="EMBL/GenBank/DDBJ databases">
        <title>Genomic Encyclopedia of Type Strains, Phase IV (KMG-IV): sequencing the most valuable type-strain genomes for metagenomic binning, comparative biology and taxonomic classification.</title>
        <authorList>
            <person name="Goeker M."/>
        </authorList>
    </citation>
    <scope>NUCLEOTIDE SEQUENCE [LARGE SCALE GENOMIC DNA]</scope>
    <source>
        <strain evidence="2 3">DSM 7445</strain>
    </source>
</reference>
<evidence type="ECO:0000313" key="3">
    <source>
        <dbReference type="Proteomes" id="UP000295382"/>
    </source>
</evidence>
<dbReference type="EMBL" id="SLZQ01000003">
    <property type="protein sequence ID" value="TCS37861.1"/>
    <property type="molecule type" value="Genomic_DNA"/>
</dbReference>
<evidence type="ECO:0000313" key="2">
    <source>
        <dbReference type="EMBL" id="TCS37861.1"/>
    </source>
</evidence>
<feature type="compositionally biased region" description="Basic and acidic residues" evidence="1">
    <location>
        <begin position="83"/>
        <end position="92"/>
    </location>
</feature>
<dbReference type="Proteomes" id="UP000295382">
    <property type="component" value="Unassembled WGS sequence"/>
</dbReference>
<evidence type="ECO:0000256" key="1">
    <source>
        <dbReference type="SAM" id="MobiDB-lite"/>
    </source>
</evidence>